<proteinExistence type="predicted"/>
<organism evidence="1">
    <name type="scientific">freshwater metagenome</name>
    <dbReference type="NCBI Taxonomy" id="449393"/>
    <lineage>
        <taxon>unclassified sequences</taxon>
        <taxon>metagenomes</taxon>
        <taxon>ecological metagenomes</taxon>
    </lineage>
</organism>
<gene>
    <name evidence="1" type="ORF">UFOPK2579_02779</name>
</gene>
<dbReference type="AlphaFoldDB" id="A0A6J6SH69"/>
<protein>
    <submittedName>
        <fullName evidence="1">Unannotated protein</fullName>
    </submittedName>
</protein>
<reference evidence="1" key="1">
    <citation type="submission" date="2020-05" db="EMBL/GenBank/DDBJ databases">
        <authorList>
            <person name="Chiriac C."/>
            <person name="Salcher M."/>
            <person name="Ghai R."/>
            <person name="Kavagutti S V."/>
        </authorList>
    </citation>
    <scope>NUCLEOTIDE SEQUENCE</scope>
</reference>
<evidence type="ECO:0000313" key="1">
    <source>
        <dbReference type="EMBL" id="CAB4734286.1"/>
    </source>
</evidence>
<sequence>MSPAPRYAVPDVSALGPVPTTATEIDAYAARLARVGQAMALAEHAYAAAVAERGDLVALLDGFVAKATALGVAQHPDVAESEQRAREVLARRPTPMSVARQLVTTYHSWLDQASTAVPTQETA</sequence>
<accession>A0A6J6SH69</accession>
<dbReference type="EMBL" id="CAEZXR010000454">
    <property type="protein sequence ID" value="CAB4734286.1"/>
    <property type="molecule type" value="Genomic_DNA"/>
</dbReference>
<name>A0A6J6SH69_9ZZZZ</name>